<gene>
    <name evidence="1" type="ORF">DH2020_042781</name>
</gene>
<evidence type="ECO:0000313" key="1">
    <source>
        <dbReference type="EMBL" id="KAK6123475.1"/>
    </source>
</evidence>
<protein>
    <submittedName>
        <fullName evidence="1">Uncharacterized protein</fullName>
    </submittedName>
</protein>
<sequence length="76" mass="8548">MERIKREGLCIADRLSQKPNSSATHPAGGAQLLHGHLHLMPGDSSRTSSHKPSFPGDKYGPIFTIRLCVVEPWWWR</sequence>
<keyword evidence="2" id="KW-1185">Reference proteome</keyword>
<evidence type="ECO:0000313" key="2">
    <source>
        <dbReference type="Proteomes" id="UP001318860"/>
    </source>
</evidence>
<reference evidence="1 2" key="1">
    <citation type="journal article" date="2021" name="Comput. Struct. Biotechnol. J.">
        <title>De novo genome assembly of the potent medicinal plant Rehmannia glutinosa using nanopore technology.</title>
        <authorList>
            <person name="Ma L."/>
            <person name="Dong C."/>
            <person name="Song C."/>
            <person name="Wang X."/>
            <person name="Zheng X."/>
            <person name="Niu Y."/>
            <person name="Chen S."/>
            <person name="Feng W."/>
        </authorList>
    </citation>
    <scope>NUCLEOTIDE SEQUENCE [LARGE SCALE GENOMIC DNA]</scope>
    <source>
        <strain evidence="1">DH-2019</strain>
    </source>
</reference>
<proteinExistence type="predicted"/>
<name>A0ABR0UMU4_REHGL</name>
<organism evidence="1 2">
    <name type="scientific">Rehmannia glutinosa</name>
    <name type="common">Chinese foxglove</name>
    <dbReference type="NCBI Taxonomy" id="99300"/>
    <lineage>
        <taxon>Eukaryota</taxon>
        <taxon>Viridiplantae</taxon>
        <taxon>Streptophyta</taxon>
        <taxon>Embryophyta</taxon>
        <taxon>Tracheophyta</taxon>
        <taxon>Spermatophyta</taxon>
        <taxon>Magnoliopsida</taxon>
        <taxon>eudicotyledons</taxon>
        <taxon>Gunneridae</taxon>
        <taxon>Pentapetalae</taxon>
        <taxon>asterids</taxon>
        <taxon>lamiids</taxon>
        <taxon>Lamiales</taxon>
        <taxon>Orobanchaceae</taxon>
        <taxon>Rehmannieae</taxon>
        <taxon>Rehmannia</taxon>
    </lineage>
</organism>
<dbReference type="Proteomes" id="UP001318860">
    <property type="component" value="Unassembled WGS sequence"/>
</dbReference>
<comment type="caution">
    <text evidence="1">The sequence shown here is derived from an EMBL/GenBank/DDBJ whole genome shotgun (WGS) entry which is preliminary data.</text>
</comment>
<dbReference type="EMBL" id="JABTTQ020002547">
    <property type="protein sequence ID" value="KAK6123475.1"/>
    <property type="molecule type" value="Genomic_DNA"/>
</dbReference>
<accession>A0ABR0UMU4</accession>